<evidence type="ECO:0000313" key="1">
    <source>
        <dbReference type="EMBL" id="GBO01010.1"/>
    </source>
</evidence>
<protein>
    <submittedName>
        <fullName evidence="1">Uncharacterized protein</fullName>
    </submittedName>
</protein>
<dbReference type="EMBL" id="BGPR01029303">
    <property type="protein sequence ID" value="GBO01010.1"/>
    <property type="molecule type" value="Genomic_DNA"/>
</dbReference>
<sequence>TRILVTHDTSVLPDVELIVSMKDGKIDEIGSYNELLDKKGSFASFVEEHSIPKTEESELENEILSVSRLNSRDSAKSADLSEHGGGDSLLLNAEKLADNLNK</sequence>
<dbReference type="InterPro" id="IPR027417">
    <property type="entry name" value="P-loop_NTPase"/>
</dbReference>
<dbReference type="AlphaFoldDB" id="A0A4Y2TNP5"/>
<dbReference type="Proteomes" id="UP000499080">
    <property type="component" value="Unassembled WGS sequence"/>
</dbReference>
<dbReference type="OrthoDB" id="6500128at2759"/>
<feature type="non-terminal residue" evidence="1">
    <location>
        <position position="1"/>
    </location>
</feature>
<accession>A0A4Y2TNP5</accession>
<comment type="caution">
    <text evidence="1">The sequence shown here is derived from an EMBL/GenBank/DDBJ whole genome shotgun (WGS) entry which is preliminary data.</text>
</comment>
<dbReference type="SUPFAM" id="SSF52540">
    <property type="entry name" value="P-loop containing nucleoside triphosphate hydrolases"/>
    <property type="match status" value="1"/>
</dbReference>
<name>A0A4Y2TNP5_ARAVE</name>
<evidence type="ECO:0000313" key="2">
    <source>
        <dbReference type="Proteomes" id="UP000499080"/>
    </source>
</evidence>
<gene>
    <name evidence="1" type="ORF">AVEN_170256_1</name>
</gene>
<proteinExistence type="predicted"/>
<reference evidence="1 2" key="1">
    <citation type="journal article" date="2019" name="Sci. Rep.">
        <title>Orb-weaving spider Araneus ventricosus genome elucidates the spidroin gene catalogue.</title>
        <authorList>
            <person name="Kono N."/>
            <person name="Nakamura H."/>
            <person name="Ohtoshi R."/>
            <person name="Moran D.A.P."/>
            <person name="Shinohara A."/>
            <person name="Yoshida Y."/>
            <person name="Fujiwara M."/>
            <person name="Mori M."/>
            <person name="Tomita M."/>
            <person name="Arakawa K."/>
        </authorList>
    </citation>
    <scope>NUCLEOTIDE SEQUENCE [LARGE SCALE GENOMIC DNA]</scope>
</reference>
<dbReference type="Gene3D" id="3.40.50.300">
    <property type="entry name" value="P-loop containing nucleotide triphosphate hydrolases"/>
    <property type="match status" value="1"/>
</dbReference>
<keyword evidence="2" id="KW-1185">Reference proteome</keyword>
<organism evidence="1 2">
    <name type="scientific">Araneus ventricosus</name>
    <name type="common">Orbweaver spider</name>
    <name type="synonym">Epeira ventricosa</name>
    <dbReference type="NCBI Taxonomy" id="182803"/>
    <lineage>
        <taxon>Eukaryota</taxon>
        <taxon>Metazoa</taxon>
        <taxon>Ecdysozoa</taxon>
        <taxon>Arthropoda</taxon>
        <taxon>Chelicerata</taxon>
        <taxon>Arachnida</taxon>
        <taxon>Araneae</taxon>
        <taxon>Araneomorphae</taxon>
        <taxon>Entelegynae</taxon>
        <taxon>Araneoidea</taxon>
        <taxon>Araneidae</taxon>
        <taxon>Araneus</taxon>
    </lineage>
</organism>